<protein>
    <submittedName>
        <fullName evidence="4">Deoxyadenosine/deoxycytidine kinase</fullName>
    </submittedName>
</protein>
<gene>
    <name evidence="4" type="ORF">SAMN04489743_1407</name>
</gene>
<dbReference type="InterPro" id="IPR050566">
    <property type="entry name" value="Deoxyribonucleoside_kinase"/>
</dbReference>
<keyword evidence="2" id="KW-0547">Nucleotide-binding</keyword>
<dbReference type="PANTHER" id="PTHR10513:SF35">
    <property type="entry name" value="DEOXYADENOSINE KINASE"/>
    <property type="match status" value="1"/>
</dbReference>
<feature type="binding site" evidence="2">
    <location>
        <begin position="145"/>
        <end position="149"/>
    </location>
    <ligand>
        <name>ATP</name>
        <dbReference type="ChEBI" id="CHEBI:30616"/>
    </ligand>
</feature>
<evidence type="ECO:0000313" key="4">
    <source>
        <dbReference type="EMBL" id="SDS99294.1"/>
    </source>
</evidence>
<feature type="active site" description="Proton acceptor" evidence="1">
    <location>
        <position position="87"/>
    </location>
</feature>
<dbReference type="InterPro" id="IPR027417">
    <property type="entry name" value="P-loop_NTPase"/>
</dbReference>
<dbReference type="RefSeq" id="WP_091718734.1">
    <property type="nucleotide sequence ID" value="NZ_LT629779.1"/>
</dbReference>
<dbReference type="Pfam" id="PF01712">
    <property type="entry name" value="dNK"/>
    <property type="match status" value="1"/>
</dbReference>
<dbReference type="EMBL" id="LT629779">
    <property type="protein sequence ID" value="SDS99294.1"/>
    <property type="molecule type" value="Genomic_DNA"/>
</dbReference>
<dbReference type="PANTHER" id="PTHR10513">
    <property type="entry name" value="DEOXYNUCLEOSIDE KINASE"/>
    <property type="match status" value="1"/>
</dbReference>
<name>A0A1H1WQD4_9MICC</name>
<dbReference type="OrthoDB" id="9776634at2"/>
<dbReference type="GO" id="GO:0005524">
    <property type="term" value="F:ATP binding"/>
    <property type="evidence" value="ECO:0007669"/>
    <property type="project" value="UniProtKB-KW"/>
</dbReference>
<evidence type="ECO:0000256" key="2">
    <source>
        <dbReference type="PIRSR" id="PIRSR000705-3"/>
    </source>
</evidence>
<feature type="binding site" evidence="2">
    <location>
        <begin position="188"/>
        <end position="190"/>
    </location>
    <ligand>
        <name>ATP</name>
        <dbReference type="ChEBI" id="CHEBI:30616"/>
    </ligand>
</feature>
<feature type="domain" description="Deoxynucleoside kinase" evidence="3">
    <location>
        <begin position="5"/>
        <end position="196"/>
    </location>
</feature>
<evidence type="ECO:0000313" key="5">
    <source>
        <dbReference type="Proteomes" id="UP000198751"/>
    </source>
</evidence>
<keyword evidence="4" id="KW-0418">Kinase</keyword>
<keyword evidence="2" id="KW-0067">ATP-binding</keyword>
<dbReference type="PIRSF" id="PIRSF000705">
    <property type="entry name" value="DNK"/>
    <property type="match status" value="1"/>
</dbReference>
<keyword evidence="4" id="KW-0808">Transferase</keyword>
<evidence type="ECO:0000256" key="1">
    <source>
        <dbReference type="PIRSR" id="PIRSR000705-1"/>
    </source>
</evidence>
<dbReference type="SUPFAM" id="SSF52540">
    <property type="entry name" value="P-loop containing nucleoside triphosphate hydrolases"/>
    <property type="match status" value="1"/>
</dbReference>
<proteinExistence type="predicted"/>
<dbReference type="Proteomes" id="UP000198751">
    <property type="component" value="Chromosome I"/>
</dbReference>
<dbReference type="AlphaFoldDB" id="A0A1H1WQD4"/>
<organism evidence="4 5">
    <name type="scientific">Pseudarthrobacter equi</name>
    <dbReference type="NCBI Taxonomy" id="728066"/>
    <lineage>
        <taxon>Bacteria</taxon>
        <taxon>Bacillati</taxon>
        <taxon>Actinomycetota</taxon>
        <taxon>Actinomycetes</taxon>
        <taxon>Micrococcales</taxon>
        <taxon>Micrococcaceae</taxon>
        <taxon>Pseudarthrobacter</taxon>
    </lineage>
</organism>
<dbReference type="GO" id="GO:0005737">
    <property type="term" value="C:cytoplasm"/>
    <property type="evidence" value="ECO:0007669"/>
    <property type="project" value="TreeGrafter"/>
</dbReference>
<feature type="binding site" evidence="2">
    <location>
        <begin position="9"/>
        <end position="17"/>
    </location>
    <ligand>
        <name>ATP</name>
        <dbReference type="ChEBI" id="CHEBI:30616"/>
    </ligand>
</feature>
<accession>A0A1H1WQD4</accession>
<dbReference type="GO" id="GO:0019136">
    <property type="term" value="F:deoxynucleoside kinase activity"/>
    <property type="evidence" value="ECO:0007669"/>
    <property type="project" value="InterPro"/>
</dbReference>
<reference evidence="5" key="1">
    <citation type="submission" date="2016-10" db="EMBL/GenBank/DDBJ databases">
        <authorList>
            <person name="Varghese N."/>
            <person name="Submissions S."/>
        </authorList>
    </citation>
    <scope>NUCLEOTIDE SEQUENCE [LARGE SCALE GENOMIC DNA]</scope>
    <source>
        <strain evidence="5">IMMIB L-1606</strain>
    </source>
</reference>
<sequence>MSKYIAVTGAVGAGATTLVNFIAEKWKAETLLEGQIEALNPFFQGAQHDPHRWSFASQAHFLAASARRHDDLRQILACTEKPIVLEDRTPFEHTGVYANSAHRLGHILQDEFRVLTELSRVIERSYLVPALLVYREMTDDQLIERVAVRGRQGESTDFARLKSVHDAFKDFISNWQRSPVVRIGHDWDLFSTEGQQRTIDVLSAHLGKPTLRDTFEHPLK</sequence>
<evidence type="ECO:0000259" key="3">
    <source>
        <dbReference type="Pfam" id="PF01712"/>
    </source>
</evidence>
<keyword evidence="5" id="KW-1185">Reference proteome</keyword>
<dbReference type="InterPro" id="IPR002624">
    <property type="entry name" value="DCK/DGK"/>
</dbReference>
<dbReference type="InterPro" id="IPR031314">
    <property type="entry name" value="DNK_dom"/>
</dbReference>
<dbReference type="Gene3D" id="3.40.50.300">
    <property type="entry name" value="P-loop containing nucleotide triphosphate hydrolases"/>
    <property type="match status" value="1"/>
</dbReference>